<dbReference type="PANTHER" id="PTHR24039">
    <property type="entry name" value="FIBRILLIN-RELATED"/>
    <property type="match status" value="1"/>
</dbReference>
<evidence type="ECO:0000256" key="1">
    <source>
        <dbReference type="ARBA" id="ARBA00022536"/>
    </source>
</evidence>
<dbReference type="AlphaFoldDB" id="A0AAV8ZHI9"/>
<keyword evidence="3" id="KW-0677">Repeat</keyword>
<feature type="disulfide bond" evidence="5">
    <location>
        <begin position="119"/>
        <end position="128"/>
    </location>
</feature>
<evidence type="ECO:0000313" key="8">
    <source>
        <dbReference type="Proteomes" id="UP001162162"/>
    </source>
</evidence>
<dbReference type="SMART" id="SM00181">
    <property type="entry name" value="EGF"/>
    <property type="match status" value="1"/>
</dbReference>
<evidence type="ECO:0000256" key="5">
    <source>
        <dbReference type="PROSITE-ProRule" id="PRU00076"/>
    </source>
</evidence>
<dbReference type="InterPro" id="IPR000742">
    <property type="entry name" value="EGF"/>
</dbReference>
<evidence type="ECO:0000259" key="6">
    <source>
        <dbReference type="PROSITE" id="PS50026"/>
    </source>
</evidence>
<evidence type="ECO:0000256" key="2">
    <source>
        <dbReference type="ARBA" id="ARBA00022729"/>
    </source>
</evidence>
<evidence type="ECO:0000313" key="7">
    <source>
        <dbReference type="EMBL" id="KAJ8963400.1"/>
    </source>
</evidence>
<dbReference type="SMART" id="SM00179">
    <property type="entry name" value="EGF_CA"/>
    <property type="match status" value="1"/>
</dbReference>
<keyword evidence="2" id="KW-0732">Signal</keyword>
<dbReference type="PANTHER" id="PTHR24039:SF58">
    <property type="entry name" value="EGF-LIKE DOMAIN-CONTAINING PROTEIN"/>
    <property type="match status" value="1"/>
</dbReference>
<sequence length="209" mass="23548">MINEVLIPLTSHVTGDRQHNVDYDTAYTGKDQYRNAYLVPYKVMEVLYVACFTKRVYYFAEARCVEYREYPYVKCECQPGYTGNGTYCTQIIDECELLRPCKPGVACYNLNPGHRCGGCPHGFTGSKCVDIDECADPRTCVAHSECTNTPNDSSSPSVLQHRASRQFVLHRAKFAGRCRCFPSFPAPPRTALIAPPNILRGVQKRFTPI</sequence>
<keyword evidence="1 5" id="KW-0245">EGF-like domain</keyword>
<comment type="caution">
    <text evidence="7">The sequence shown here is derived from an EMBL/GenBank/DDBJ whole genome shotgun (WGS) entry which is preliminary data.</text>
</comment>
<name>A0AAV8ZHI9_9CUCU</name>
<feature type="domain" description="EGF-like" evidence="6">
    <location>
        <begin position="91"/>
        <end position="129"/>
    </location>
</feature>
<dbReference type="GO" id="GO:0005509">
    <property type="term" value="F:calcium ion binding"/>
    <property type="evidence" value="ECO:0007669"/>
    <property type="project" value="InterPro"/>
</dbReference>
<protein>
    <recommendedName>
        <fullName evidence="6">EGF-like domain-containing protein</fullName>
    </recommendedName>
</protein>
<dbReference type="PROSITE" id="PS50026">
    <property type="entry name" value="EGF_3"/>
    <property type="match status" value="1"/>
</dbReference>
<gene>
    <name evidence="7" type="ORF">NQ318_018879</name>
</gene>
<keyword evidence="4 5" id="KW-1015">Disulfide bond</keyword>
<keyword evidence="8" id="KW-1185">Reference proteome</keyword>
<accession>A0AAV8ZHI9</accession>
<comment type="caution">
    <text evidence="5">Lacks conserved residue(s) required for the propagation of feature annotation.</text>
</comment>
<organism evidence="7 8">
    <name type="scientific">Aromia moschata</name>
    <dbReference type="NCBI Taxonomy" id="1265417"/>
    <lineage>
        <taxon>Eukaryota</taxon>
        <taxon>Metazoa</taxon>
        <taxon>Ecdysozoa</taxon>
        <taxon>Arthropoda</taxon>
        <taxon>Hexapoda</taxon>
        <taxon>Insecta</taxon>
        <taxon>Pterygota</taxon>
        <taxon>Neoptera</taxon>
        <taxon>Endopterygota</taxon>
        <taxon>Coleoptera</taxon>
        <taxon>Polyphaga</taxon>
        <taxon>Cucujiformia</taxon>
        <taxon>Chrysomeloidea</taxon>
        <taxon>Cerambycidae</taxon>
        <taxon>Cerambycinae</taxon>
        <taxon>Callichromatini</taxon>
        <taxon>Aromia</taxon>
    </lineage>
</organism>
<dbReference type="CDD" id="cd00054">
    <property type="entry name" value="EGF_CA"/>
    <property type="match status" value="1"/>
</dbReference>
<dbReference type="Gene3D" id="2.10.25.10">
    <property type="entry name" value="Laminin"/>
    <property type="match status" value="2"/>
</dbReference>
<evidence type="ECO:0000256" key="3">
    <source>
        <dbReference type="ARBA" id="ARBA00022737"/>
    </source>
</evidence>
<dbReference type="Proteomes" id="UP001162162">
    <property type="component" value="Unassembled WGS sequence"/>
</dbReference>
<dbReference type="EMBL" id="JAPWTK010000001">
    <property type="protein sequence ID" value="KAJ8963400.1"/>
    <property type="molecule type" value="Genomic_DNA"/>
</dbReference>
<dbReference type="InterPro" id="IPR001881">
    <property type="entry name" value="EGF-like_Ca-bd_dom"/>
</dbReference>
<reference evidence="7" key="1">
    <citation type="journal article" date="2023" name="Insect Mol. Biol.">
        <title>Genome sequencing provides insights into the evolution of gene families encoding plant cell wall-degrading enzymes in longhorned beetles.</title>
        <authorList>
            <person name="Shin N.R."/>
            <person name="Okamura Y."/>
            <person name="Kirsch R."/>
            <person name="Pauchet Y."/>
        </authorList>
    </citation>
    <scope>NUCLEOTIDE SEQUENCE</scope>
    <source>
        <strain evidence="7">AMC_N1</strain>
    </source>
</reference>
<evidence type="ECO:0000256" key="4">
    <source>
        <dbReference type="ARBA" id="ARBA00023157"/>
    </source>
</evidence>
<proteinExistence type="predicted"/>